<sequence length="154" mass="17313">MNLRPFLKDEVIWLDADCPSREKCIEGLAERLEQAGSLENKDHFISAVWKREKEGTTALGFDLAIPHGKSDSVKKAGVAFTRLKKPINWHENTGEEASYVSIVFLLAIPDKEADTTHLEMLSEIARRLMDEGVRARLLQASSTEEVRQVFDSGD</sequence>
<dbReference type="GO" id="GO:0009401">
    <property type="term" value="P:phosphoenolpyruvate-dependent sugar phosphotransferase system"/>
    <property type="evidence" value="ECO:0007669"/>
    <property type="project" value="UniProtKB-KW"/>
</dbReference>
<comment type="caution">
    <text evidence="7">The sequence shown here is derived from an EMBL/GenBank/DDBJ whole genome shotgun (WGS) entry which is preliminary data.</text>
</comment>
<dbReference type="PROSITE" id="PS51094">
    <property type="entry name" value="PTS_EIIA_TYPE_2"/>
    <property type="match status" value="1"/>
</dbReference>
<dbReference type="NCBIfam" id="TIGR00848">
    <property type="entry name" value="fruA"/>
    <property type="match status" value="1"/>
</dbReference>
<dbReference type="Pfam" id="PF00359">
    <property type="entry name" value="PTS_EIIA_2"/>
    <property type="match status" value="1"/>
</dbReference>
<feature type="domain" description="PTS EIIA type-2" evidence="6">
    <location>
        <begin position="5"/>
        <end position="153"/>
    </location>
</feature>
<dbReference type="PANTHER" id="PTHR47738:SF2">
    <property type="entry name" value="PTS SYSTEM FRUCTOSE-LIKE EIIA COMPONENT"/>
    <property type="match status" value="1"/>
</dbReference>
<evidence type="ECO:0000256" key="3">
    <source>
        <dbReference type="ARBA" id="ARBA00022597"/>
    </source>
</evidence>
<keyword evidence="1" id="KW-0813">Transport</keyword>
<evidence type="ECO:0000256" key="5">
    <source>
        <dbReference type="ARBA" id="ARBA00022683"/>
    </source>
</evidence>
<name>A0A2R6Y3X9_9BACL</name>
<gene>
    <name evidence="7" type="ORF">BSOLF_1705</name>
</gene>
<dbReference type="PANTHER" id="PTHR47738">
    <property type="entry name" value="PTS SYSTEM FRUCTOSE-LIKE EIIA COMPONENT-RELATED"/>
    <property type="match status" value="1"/>
</dbReference>
<keyword evidence="5" id="KW-0598">Phosphotransferase system</keyword>
<dbReference type="Proteomes" id="UP000244338">
    <property type="component" value="Unassembled WGS sequence"/>
</dbReference>
<organism evidence="7 8">
    <name type="scientific">Candidatus Carbonibacillus altaicus</name>
    <dbReference type="NCBI Taxonomy" id="2163959"/>
    <lineage>
        <taxon>Bacteria</taxon>
        <taxon>Bacillati</taxon>
        <taxon>Bacillota</taxon>
        <taxon>Bacilli</taxon>
        <taxon>Bacillales</taxon>
        <taxon>Candidatus Carbonibacillus</taxon>
    </lineage>
</organism>
<dbReference type="Gene3D" id="3.40.930.10">
    <property type="entry name" value="Mannitol-specific EII, Chain A"/>
    <property type="match status" value="1"/>
</dbReference>
<keyword evidence="3" id="KW-0762">Sugar transport</keyword>
<dbReference type="AlphaFoldDB" id="A0A2R6Y3X9"/>
<evidence type="ECO:0000256" key="2">
    <source>
        <dbReference type="ARBA" id="ARBA00022553"/>
    </source>
</evidence>
<protein>
    <submittedName>
        <fullName evidence="7">PTS system, fructose-specific IIABC component</fullName>
    </submittedName>
</protein>
<evidence type="ECO:0000259" key="6">
    <source>
        <dbReference type="PROSITE" id="PS51094"/>
    </source>
</evidence>
<reference evidence="8" key="1">
    <citation type="journal article" date="2018" name="Sci. Rep.">
        <title>Lignite coal burning seam in the remote Altai Mountains harbors a hydrogen-driven thermophilic microbial community.</title>
        <authorList>
            <person name="Kadnikov V.V."/>
            <person name="Mardanov A.V."/>
            <person name="Ivasenko D.A."/>
            <person name="Antsiferov D.V."/>
            <person name="Beletsky A.V."/>
            <person name="Karnachuk O.V."/>
            <person name="Ravin N.V."/>
        </authorList>
    </citation>
    <scope>NUCLEOTIDE SEQUENCE [LARGE SCALE GENOMIC DNA]</scope>
</reference>
<dbReference type="PROSITE" id="PS00372">
    <property type="entry name" value="PTS_EIIA_TYPE_2_HIS"/>
    <property type="match status" value="1"/>
</dbReference>
<dbReference type="InterPro" id="IPR051541">
    <property type="entry name" value="PTS_SugarTrans_NitroReg"/>
</dbReference>
<dbReference type="InterPro" id="IPR004715">
    <property type="entry name" value="PTS_IIA_fruc"/>
</dbReference>
<dbReference type="CDD" id="cd00211">
    <property type="entry name" value="PTS_IIA_fru"/>
    <property type="match status" value="1"/>
</dbReference>
<dbReference type="SUPFAM" id="SSF55804">
    <property type="entry name" value="Phoshotransferase/anion transport protein"/>
    <property type="match status" value="1"/>
</dbReference>
<dbReference type="GO" id="GO:0008982">
    <property type="term" value="F:protein-N(PI)-phosphohistidine-sugar phosphotransferase activity"/>
    <property type="evidence" value="ECO:0007669"/>
    <property type="project" value="InterPro"/>
</dbReference>
<evidence type="ECO:0000256" key="1">
    <source>
        <dbReference type="ARBA" id="ARBA00022448"/>
    </source>
</evidence>
<evidence type="ECO:0000313" key="7">
    <source>
        <dbReference type="EMBL" id="PTQ57389.1"/>
    </source>
</evidence>
<keyword evidence="4" id="KW-0808">Transferase</keyword>
<proteinExistence type="predicted"/>
<dbReference type="InterPro" id="IPR002178">
    <property type="entry name" value="PTS_EIIA_type-2_dom"/>
</dbReference>
<accession>A0A2R6Y3X9</accession>
<dbReference type="InterPro" id="IPR016152">
    <property type="entry name" value="PTrfase/Anion_transptr"/>
</dbReference>
<evidence type="ECO:0000256" key="4">
    <source>
        <dbReference type="ARBA" id="ARBA00022679"/>
    </source>
</evidence>
<dbReference type="EMBL" id="PEBX01000008">
    <property type="protein sequence ID" value="PTQ57389.1"/>
    <property type="molecule type" value="Genomic_DNA"/>
</dbReference>
<dbReference type="GO" id="GO:0016020">
    <property type="term" value="C:membrane"/>
    <property type="evidence" value="ECO:0007669"/>
    <property type="project" value="InterPro"/>
</dbReference>
<evidence type="ECO:0000313" key="8">
    <source>
        <dbReference type="Proteomes" id="UP000244338"/>
    </source>
</evidence>
<keyword evidence="2" id="KW-0597">Phosphoprotein</keyword>